<evidence type="ECO:0000256" key="4">
    <source>
        <dbReference type="ARBA" id="ARBA00022679"/>
    </source>
</evidence>
<keyword evidence="6" id="KW-0418">Kinase</keyword>
<dbReference type="Pfam" id="PF03707">
    <property type="entry name" value="MHYT"/>
    <property type="match status" value="2"/>
</dbReference>
<evidence type="ECO:0000256" key="6">
    <source>
        <dbReference type="ARBA" id="ARBA00022777"/>
    </source>
</evidence>
<feature type="transmembrane region" description="Helical" evidence="9">
    <location>
        <begin position="107"/>
        <end position="124"/>
    </location>
</feature>
<keyword evidence="9" id="KW-1133">Transmembrane helix</keyword>
<feature type="transmembrane region" description="Helical" evidence="9">
    <location>
        <begin position="6"/>
        <end position="29"/>
    </location>
</feature>
<keyword evidence="14" id="KW-1185">Reference proteome</keyword>
<feature type="domain" description="MHYT" evidence="12">
    <location>
        <begin position="5"/>
        <end position="193"/>
    </location>
</feature>
<dbReference type="InterPro" id="IPR005467">
    <property type="entry name" value="His_kinase_dom"/>
</dbReference>
<feature type="transmembrane region" description="Helical" evidence="9">
    <location>
        <begin position="77"/>
        <end position="95"/>
    </location>
</feature>
<keyword evidence="8" id="KW-0902">Two-component regulatory system</keyword>
<name>A0ABX7B8T2_9PROT</name>
<protein>
    <recommendedName>
        <fullName evidence="2">histidine kinase</fullName>
        <ecNumber evidence="2">2.7.13.3</ecNumber>
    </recommendedName>
</protein>
<sequence length="611" mass="64673">MSGHYNTALVLLSYAIAVFASFTALDLAARVRTSDGTGARAWIAAAAVAMGGGIWAMHFVGMLAWMMPMPVAYDSGITVASLLLPIVVTGIGLFVVNADASSTARTLAAGTMMGAGIVSMHYLGMSGMRMQARLEYDPVLVGVSVLIAIGASVAALRLAFRTGSGLQRFAAAGVMGLAVVGMHYTGMAAAIFVVDADLPGPSGDGLDQTVVGTLVTVVSFLLLSMALSSAMIDRRLARREAVMLRASELRFRALVQNASDAMLLTDDAGTIGFASGPTDRIFGRSETALLGQPASDVVRGDCGNVAELVSDSAARPGESVSRTVRTELPEGGYRTLEVIATNLLHQPAVGGIVLTFRDLTERLRLEEELDQASRLATLGTMAAGIAHEMSQPLNAISLWSEDALLAMEDGEFDEDHMKQVMRVAVEQAQRLRGIVDHMRVFSRRDTGTTEVFDVRDSLRVAIQLVERQFAAEGVTVALDLPGEPVQARGRPLQLEQVVLNLLTNARDAVQDRAAVAPDREGRIEVAARTDPAAGTLVICVSDTGTGIKPRDMARIFDPFFTVKEAGRGTGLGLAISFRIVEAMAGRITAANIVEGDTVTGARFEVRLPLAE</sequence>
<dbReference type="SUPFAM" id="SSF55874">
    <property type="entry name" value="ATPase domain of HSP90 chaperone/DNA topoisomerase II/histidine kinase"/>
    <property type="match status" value="1"/>
</dbReference>
<dbReference type="Proteomes" id="UP000595197">
    <property type="component" value="Chromosome"/>
</dbReference>
<feature type="domain" description="Histidine kinase" evidence="10">
    <location>
        <begin position="384"/>
        <end position="611"/>
    </location>
</feature>
<dbReference type="InterPro" id="IPR003661">
    <property type="entry name" value="HisK_dim/P_dom"/>
</dbReference>
<evidence type="ECO:0000256" key="5">
    <source>
        <dbReference type="ARBA" id="ARBA00022741"/>
    </source>
</evidence>
<dbReference type="InterPro" id="IPR005330">
    <property type="entry name" value="MHYT_dom"/>
</dbReference>
<dbReference type="SMART" id="SM00091">
    <property type="entry name" value="PAS"/>
    <property type="match status" value="1"/>
</dbReference>
<feature type="transmembrane region" description="Helical" evidence="9">
    <location>
        <begin position="139"/>
        <end position="160"/>
    </location>
</feature>
<dbReference type="SMART" id="SM00388">
    <property type="entry name" value="HisKA"/>
    <property type="match status" value="1"/>
</dbReference>
<evidence type="ECO:0000256" key="7">
    <source>
        <dbReference type="ARBA" id="ARBA00022840"/>
    </source>
</evidence>
<dbReference type="Pfam" id="PF02518">
    <property type="entry name" value="HATPase_c"/>
    <property type="match status" value="1"/>
</dbReference>
<gene>
    <name evidence="13" type="ORF">IGS68_06075</name>
</gene>
<feature type="transmembrane region" description="Helical" evidence="9">
    <location>
        <begin position="214"/>
        <end position="232"/>
    </location>
</feature>
<dbReference type="EC" id="2.7.13.3" evidence="2"/>
<dbReference type="InterPro" id="IPR036097">
    <property type="entry name" value="HisK_dim/P_sf"/>
</dbReference>
<dbReference type="InterPro" id="IPR000014">
    <property type="entry name" value="PAS"/>
</dbReference>
<evidence type="ECO:0000256" key="8">
    <source>
        <dbReference type="ARBA" id="ARBA00023012"/>
    </source>
</evidence>
<proteinExistence type="predicted"/>
<organism evidence="13 14">
    <name type="scientific">Skermanella cutis</name>
    <dbReference type="NCBI Taxonomy" id="2775420"/>
    <lineage>
        <taxon>Bacteria</taxon>
        <taxon>Pseudomonadati</taxon>
        <taxon>Pseudomonadota</taxon>
        <taxon>Alphaproteobacteria</taxon>
        <taxon>Rhodospirillales</taxon>
        <taxon>Azospirillaceae</taxon>
        <taxon>Skermanella</taxon>
    </lineage>
</organism>
<dbReference type="Pfam" id="PF00512">
    <property type="entry name" value="HisKA"/>
    <property type="match status" value="1"/>
</dbReference>
<keyword evidence="3" id="KW-0597">Phosphoprotein</keyword>
<dbReference type="PROSITE" id="PS50924">
    <property type="entry name" value="MHYT"/>
    <property type="match status" value="1"/>
</dbReference>
<dbReference type="PROSITE" id="PS50109">
    <property type="entry name" value="HIS_KIN"/>
    <property type="match status" value="1"/>
</dbReference>
<comment type="catalytic activity">
    <reaction evidence="1">
        <text>ATP + protein L-histidine = ADP + protein N-phospho-L-histidine.</text>
        <dbReference type="EC" id="2.7.13.3"/>
    </reaction>
</comment>
<dbReference type="PRINTS" id="PR00344">
    <property type="entry name" value="BCTRLSENSOR"/>
</dbReference>
<dbReference type="RefSeq" id="WP_201078121.1">
    <property type="nucleotide sequence ID" value="NZ_CP067420.1"/>
</dbReference>
<dbReference type="EMBL" id="CP067420">
    <property type="protein sequence ID" value="QQP90791.1"/>
    <property type="molecule type" value="Genomic_DNA"/>
</dbReference>
<dbReference type="CDD" id="cd00082">
    <property type="entry name" value="HisKA"/>
    <property type="match status" value="1"/>
</dbReference>
<dbReference type="PANTHER" id="PTHR43065:SF46">
    <property type="entry name" value="C4-DICARBOXYLATE TRANSPORT SENSOR PROTEIN DCTB"/>
    <property type="match status" value="1"/>
</dbReference>
<dbReference type="Gene3D" id="3.30.565.10">
    <property type="entry name" value="Histidine kinase-like ATPase, C-terminal domain"/>
    <property type="match status" value="1"/>
</dbReference>
<keyword evidence="9" id="KW-0472">Membrane</keyword>
<dbReference type="InterPro" id="IPR004358">
    <property type="entry name" value="Sig_transdc_His_kin-like_C"/>
</dbReference>
<keyword evidence="5" id="KW-0547">Nucleotide-binding</keyword>
<dbReference type="Pfam" id="PF00989">
    <property type="entry name" value="PAS"/>
    <property type="match status" value="1"/>
</dbReference>
<dbReference type="CDD" id="cd00130">
    <property type="entry name" value="PAS"/>
    <property type="match status" value="1"/>
</dbReference>
<feature type="transmembrane region" description="Helical" evidence="9">
    <location>
        <begin position="41"/>
        <end position="65"/>
    </location>
</feature>
<feature type="transmembrane region" description="Helical" evidence="9">
    <location>
        <begin position="172"/>
        <end position="194"/>
    </location>
</feature>
<dbReference type="InterPro" id="IPR003594">
    <property type="entry name" value="HATPase_dom"/>
</dbReference>
<evidence type="ECO:0000313" key="14">
    <source>
        <dbReference type="Proteomes" id="UP000595197"/>
    </source>
</evidence>
<reference evidence="13" key="1">
    <citation type="submission" date="2021-02" db="EMBL/GenBank/DDBJ databases">
        <title>Skermanella TT6 skin isolate.</title>
        <authorList>
            <person name="Lee K."/>
            <person name="Ganzorig M."/>
        </authorList>
    </citation>
    <scope>NUCLEOTIDE SEQUENCE</scope>
    <source>
        <strain evidence="13">TT6</strain>
    </source>
</reference>
<evidence type="ECO:0000256" key="1">
    <source>
        <dbReference type="ARBA" id="ARBA00000085"/>
    </source>
</evidence>
<evidence type="ECO:0000259" key="10">
    <source>
        <dbReference type="PROSITE" id="PS50109"/>
    </source>
</evidence>
<keyword evidence="9" id="KW-0812">Transmembrane</keyword>
<dbReference type="SUPFAM" id="SSF47384">
    <property type="entry name" value="Homodimeric domain of signal transducing histidine kinase"/>
    <property type="match status" value="1"/>
</dbReference>
<dbReference type="InterPro" id="IPR036890">
    <property type="entry name" value="HATPase_C_sf"/>
</dbReference>
<dbReference type="InterPro" id="IPR013767">
    <property type="entry name" value="PAS_fold"/>
</dbReference>
<dbReference type="InterPro" id="IPR035965">
    <property type="entry name" value="PAS-like_dom_sf"/>
</dbReference>
<feature type="domain" description="PAS" evidence="11">
    <location>
        <begin position="247"/>
        <end position="292"/>
    </location>
</feature>
<dbReference type="PANTHER" id="PTHR43065">
    <property type="entry name" value="SENSOR HISTIDINE KINASE"/>
    <property type="match status" value="1"/>
</dbReference>
<keyword evidence="7" id="KW-0067">ATP-binding</keyword>
<dbReference type="PROSITE" id="PS50112">
    <property type="entry name" value="PAS"/>
    <property type="match status" value="1"/>
</dbReference>
<dbReference type="NCBIfam" id="TIGR00229">
    <property type="entry name" value="sensory_box"/>
    <property type="match status" value="1"/>
</dbReference>
<evidence type="ECO:0000313" key="13">
    <source>
        <dbReference type="EMBL" id="QQP90791.1"/>
    </source>
</evidence>
<evidence type="ECO:0000259" key="12">
    <source>
        <dbReference type="PROSITE" id="PS50924"/>
    </source>
</evidence>
<dbReference type="Gene3D" id="3.30.450.20">
    <property type="entry name" value="PAS domain"/>
    <property type="match status" value="1"/>
</dbReference>
<dbReference type="Gene3D" id="1.10.287.130">
    <property type="match status" value="1"/>
</dbReference>
<keyword evidence="4" id="KW-0808">Transferase</keyword>
<evidence type="ECO:0000256" key="3">
    <source>
        <dbReference type="ARBA" id="ARBA00022553"/>
    </source>
</evidence>
<dbReference type="SMART" id="SM00387">
    <property type="entry name" value="HATPase_c"/>
    <property type="match status" value="1"/>
</dbReference>
<evidence type="ECO:0000256" key="9">
    <source>
        <dbReference type="PROSITE-ProRule" id="PRU00244"/>
    </source>
</evidence>
<accession>A0ABX7B8T2</accession>
<evidence type="ECO:0000256" key="2">
    <source>
        <dbReference type="ARBA" id="ARBA00012438"/>
    </source>
</evidence>
<evidence type="ECO:0000259" key="11">
    <source>
        <dbReference type="PROSITE" id="PS50112"/>
    </source>
</evidence>
<dbReference type="SUPFAM" id="SSF55785">
    <property type="entry name" value="PYP-like sensor domain (PAS domain)"/>
    <property type="match status" value="1"/>
</dbReference>